<reference evidence="2 3" key="1">
    <citation type="submission" date="2023-11" db="EMBL/GenBank/DDBJ databases">
        <title>MicrobeMod: A computational toolkit for identifying prokaryotic methylation and restriction-modification with nanopore sequencing.</title>
        <authorList>
            <person name="Crits-Christoph A."/>
            <person name="Kang S.C."/>
            <person name="Lee H."/>
            <person name="Ostrov N."/>
        </authorList>
    </citation>
    <scope>NUCLEOTIDE SEQUENCE [LARGE SCALE GENOMIC DNA]</scope>
    <source>
        <strain evidence="2 3">ATCC 14820</strain>
    </source>
</reference>
<evidence type="ECO:0000313" key="3">
    <source>
        <dbReference type="Proteomes" id="UP001279660"/>
    </source>
</evidence>
<keyword evidence="1" id="KW-1133">Transmembrane helix</keyword>
<dbReference type="EMBL" id="JAWXXV010000001">
    <property type="protein sequence ID" value="MDX5985708.1"/>
    <property type="molecule type" value="Genomic_DNA"/>
</dbReference>
<dbReference type="RefSeq" id="WP_319625162.1">
    <property type="nucleotide sequence ID" value="NZ_JAWXXV010000001.1"/>
</dbReference>
<name>A0ABU4PNI6_9SPHN</name>
<sequence length="164" mass="18301">MTSIDWAATGAMLSGIGTLVGALAVIGAAVIGSRTFENWKRQKLAERHIEQAERILTATYKARRGLSRVRSPAMWGNETDTAEEQLKASGEWEKTFPESERKNLASAQAYYNRINATRDDQRALEECQPVNRRRTGTPDRRPKGTPLWRWRASTLGAPFALLAA</sequence>
<keyword evidence="1" id="KW-0812">Transmembrane</keyword>
<keyword evidence="1" id="KW-0472">Membrane</keyword>
<gene>
    <name evidence="2" type="ORF">SIL82_15755</name>
</gene>
<evidence type="ECO:0000313" key="2">
    <source>
        <dbReference type="EMBL" id="MDX5985708.1"/>
    </source>
</evidence>
<evidence type="ECO:0000256" key="1">
    <source>
        <dbReference type="SAM" id="Phobius"/>
    </source>
</evidence>
<protein>
    <submittedName>
        <fullName evidence="2">Uncharacterized protein</fullName>
    </submittedName>
</protein>
<proteinExistence type="predicted"/>
<accession>A0ABU4PNI6</accession>
<organism evidence="2 3">
    <name type="scientific">Sphingomonas echinoides</name>
    <dbReference type="NCBI Taxonomy" id="59803"/>
    <lineage>
        <taxon>Bacteria</taxon>
        <taxon>Pseudomonadati</taxon>
        <taxon>Pseudomonadota</taxon>
        <taxon>Alphaproteobacteria</taxon>
        <taxon>Sphingomonadales</taxon>
        <taxon>Sphingomonadaceae</taxon>
        <taxon>Sphingomonas</taxon>
    </lineage>
</organism>
<dbReference type="Proteomes" id="UP001279660">
    <property type="component" value="Unassembled WGS sequence"/>
</dbReference>
<comment type="caution">
    <text evidence="2">The sequence shown here is derived from an EMBL/GenBank/DDBJ whole genome shotgun (WGS) entry which is preliminary data.</text>
</comment>
<feature type="transmembrane region" description="Helical" evidence="1">
    <location>
        <begin position="6"/>
        <end position="31"/>
    </location>
</feature>
<keyword evidence="3" id="KW-1185">Reference proteome</keyword>